<dbReference type="GO" id="GO:0061630">
    <property type="term" value="F:ubiquitin protein ligase activity"/>
    <property type="evidence" value="ECO:0007669"/>
    <property type="project" value="TreeGrafter"/>
</dbReference>
<dbReference type="Proteomes" id="UP000694844">
    <property type="component" value="Chromosome 9"/>
</dbReference>
<keyword evidence="1" id="KW-0175">Coiled coil</keyword>
<dbReference type="GeneID" id="111113349"/>
<accession>A0A8B8BV74</accession>
<dbReference type="Pfam" id="PF18738">
    <property type="entry name" value="HEPN_DZIP3"/>
    <property type="match status" value="1"/>
</dbReference>
<evidence type="ECO:0000313" key="3">
    <source>
        <dbReference type="Proteomes" id="UP000694844"/>
    </source>
</evidence>
<dbReference type="OrthoDB" id="6108862at2759"/>
<dbReference type="KEGG" id="cvn:111113349"/>
<dbReference type="AlphaFoldDB" id="A0A8B8BV74"/>
<evidence type="ECO:0000259" key="2">
    <source>
        <dbReference type="Pfam" id="PF18738"/>
    </source>
</evidence>
<reference evidence="4" key="1">
    <citation type="submission" date="2025-08" db="UniProtKB">
        <authorList>
            <consortium name="RefSeq"/>
        </authorList>
    </citation>
    <scope>IDENTIFICATION</scope>
    <source>
        <tissue evidence="4">Whole sample</tissue>
    </source>
</reference>
<dbReference type="InterPro" id="IPR041249">
    <property type="entry name" value="HEPN_DZIP3"/>
</dbReference>
<dbReference type="Gene3D" id="2.120.10.30">
    <property type="entry name" value="TolB, C-terminal domain"/>
    <property type="match status" value="1"/>
</dbReference>
<feature type="domain" description="DZIP3-like HEPN" evidence="2">
    <location>
        <begin position="47"/>
        <end position="166"/>
    </location>
</feature>
<keyword evidence="3" id="KW-1185">Reference proteome</keyword>
<protein>
    <submittedName>
        <fullName evidence="4">Uncharacterized protein LOC111113349 isoform X1</fullName>
    </submittedName>
</protein>
<dbReference type="RefSeq" id="XP_022307258.1">
    <property type="nucleotide sequence ID" value="XM_022451550.1"/>
</dbReference>
<feature type="coiled-coil region" evidence="1">
    <location>
        <begin position="292"/>
        <end position="329"/>
    </location>
</feature>
<dbReference type="GO" id="GO:0000209">
    <property type="term" value="P:protein polyubiquitination"/>
    <property type="evidence" value="ECO:0007669"/>
    <property type="project" value="TreeGrafter"/>
</dbReference>
<proteinExistence type="predicted"/>
<dbReference type="GO" id="GO:0043161">
    <property type="term" value="P:proteasome-mediated ubiquitin-dependent protein catabolic process"/>
    <property type="evidence" value="ECO:0007669"/>
    <property type="project" value="TreeGrafter"/>
</dbReference>
<sequence length="723" mass="82144">MSDVPGPSSAPPFSLTKAAENYCRLCQLIVTVCSDLFRFVLMRYIEPANLRRELDKNKGKLLNIIKNNEKRQLLYPAPAGSSVKVQDLDLTLLYIILRNVCNIPQLQCKWGMTPQNGDVSMVACIERIRIQRNLIWDHRSIGEIEDPDFQNIWQELKDNIVKIEEQLFGGDMFRRRVDELFICDLSKSEAQAYVEEFQCLQDTLDNMQSQTSRHFGKKKARLDLIEQEQKSLTMQMKGIGAKKKARLDDLEQHQNSTNEDFIDMLQETEGHILHVLQGRCTGIQETTTDNLRKTEENILNKLQERMGGFERQQSSMETAIARLEGLQQQQTAMVTHLTARMDGFEQQQTSIATAHLARLEGLQQQQTTMAKHLTARMDGFEQQQTAMATYVIARMGGFEQQQTAIATAIMARMEGLQQQQTAMVTHLTDGLSKLEKRLEDTKPLIPTSTIEVPGMDDICHISVVSPDKVWVSDLRKLQQVDSTGHVLRTLDDEYEYMNSGGGHTVSVEGDLVFIAKVRNSVHSKSFGRLGRLYGIRKMTSDGSITTLLTLDLPNLSPMCIHSSHINGDLLIGLYSRTDGRVMRCDGKGRKIGDIELDEEGQRLYKHPLYITENKLNGDIVVSDLRKDALVVMDRSGRHRFDYKGHSTDKPFRPKGVCTDILGRILVSHKEGSRSPVYHISLLDQNGCFLTRLLKEQKEIFRSLCADDKNNIYVGFEDKIKVFS</sequence>
<evidence type="ECO:0000313" key="4">
    <source>
        <dbReference type="RefSeq" id="XP_022307258.1"/>
    </source>
</evidence>
<dbReference type="InterPro" id="IPR011042">
    <property type="entry name" value="6-blade_b-propeller_TolB-like"/>
</dbReference>
<evidence type="ECO:0000256" key="1">
    <source>
        <dbReference type="SAM" id="Coils"/>
    </source>
</evidence>
<dbReference type="SUPFAM" id="SSF101898">
    <property type="entry name" value="NHL repeat"/>
    <property type="match status" value="1"/>
</dbReference>
<organism evidence="3 4">
    <name type="scientific">Crassostrea virginica</name>
    <name type="common">Eastern oyster</name>
    <dbReference type="NCBI Taxonomy" id="6565"/>
    <lineage>
        <taxon>Eukaryota</taxon>
        <taxon>Metazoa</taxon>
        <taxon>Spiralia</taxon>
        <taxon>Lophotrochozoa</taxon>
        <taxon>Mollusca</taxon>
        <taxon>Bivalvia</taxon>
        <taxon>Autobranchia</taxon>
        <taxon>Pteriomorphia</taxon>
        <taxon>Ostreida</taxon>
        <taxon>Ostreoidea</taxon>
        <taxon>Ostreidae</taxon>
        <taxon>Crassostrea</taxon>
    </lineage>
</organism>
<dbReference type="PANTHER" id="PTHR24104">
    <property type="entry name" value="E3 UBIQUITIN-PROTEIN LIGASE NHLRC1-RELATED"/>
    <property type="match status" value="1"/>
</dbReference>
<dbReference type="InterPro" id="IPR050952">
    <property type="entry name" value="TRIM-NHL_E3_ligases"/>
</dbReference>
<name>A0A8B8BV74_CRAVI</name>
<dbReference type="GO" id="GO:0008270">
    <property type="term" value="F:zinc ion binding"/>
    <property type="evidence" value="ECO:0007669"/>
    <property type="project" value="UniProtKB-KW"/>
</dbReference>
<gene>
    <name evidence="4" type="primary">LOC111113349</name>
</gene>
<dbReference type="PANTHER" id="PTHR24104:SF25">
    <property type="entry name" value="PROTEIN LIN-41"/>
    <property type="match status" value="1"/>
</dbReference>